<dbReference type="Gene3D" id="1.20.1250.20">
    <property type="entry name" value="MFS general substrate transporter like domains"/>
    <property type="match status" value="1"/>
</dbReference>
<dbReference type="PANTHER" id="PTHR24064">
    <property type="entry name" value="SOLUTE CARRIER FAMILY 22 MEMBER"/>
    <property type="match status" value="1"/>
</dbReference>
<protein>
    <recommendedName>
        <fullName evidence="6">Major facilitator superfamily (MFS) profile domain-containing protein</fullName>
    </recommendedName>
</protein>
<feature type="transmembrane region" description="Helical" evidence="5">
    <location>
        <begin position="128"/>
        <end position="150"/>
    </location>
</feature>
<feature type="transmembrane region" description="Helical" evidence="5">
    <location>
        <begin position="400"/>
        <end position="423"/>
    </location>
</feature>
<name>A0AAV2RA76_MEGNR</name>
<dbReference type="EMBL" id="CAXKWB010016743">
    <property type="protein sequence ID" value="CAL4116979.1"/>
    <property type="molecule type" value="Genomic_DNA"/>
</dbReference>
<dbReference type="InterPro" id="IPR020846">
    <property type="entry name" value="MFS_dom"/>
</dbReference>
<feature type="transmembrane region" description="Helical" evidence="5">
    <location>
        <begin position="315"/>
        <end position="333"/>
    </location>
</feature>
<reference evidence="7 8" key="1">
    <citation type="submission" date="2024-05" db="EMBL/GenBank/DDBJ databases">
        <authorList>
            <person name="Wallberg A."/>
        </authorList>
    </citation>
    <scope>NUCLEOTIDE SEQUENCE [LARGE SCALE GENOMIC DNA]</scope>
</reference>
<keyword evidence="3 5" id="KW-1133">Transmembrane helix</keyword>
<keyword evidence="4 5" id="KW-0472">Membrane</keyword>
<dbReference type="InterPro" id="IPR036259">
    <property type="entry name" value="MFS_trans_sf"/>
</dbReference>
<proteinExistence type="predicted"/>
<evidence type="ECO:0000259" key="6">
    <source>
        <dbReference type="PROSITE" id="PS50850"/>
    </source>
</evidence>
<feature type="non-terminal residue" evidence="7">
    <location>
        <position position="472"/>
    </location>
</feature>
<feature type="domain" description="Major facilitator superfamily (MFS) profile" evidence="6">
    <location>
        <begin position="1"/>
        <end position="428"/>
    </location>
</feature>
<accession>A0AAV2RA76</accession>
<feature type="transmembrane region" description="Helical" evidence="5">
    <location>
        <begin position="71"/>
        <end position="89"/>
    </location>
</feature>
<evidence type="ECO:0000313" key="7">
    <source>
        <dbReference type="EMBL" id="CAL4116979.1"/>
    </source>
</evidence>
<keyword evidence="8" id="KW-1185">Reference proteome</keyword>
<dbReference type="InterPro" id="IPR011701">
    <property type="entry name" value="MFS"/>
</dbReference>
<dbReference type="Proteomes" id="UP001497623">
    <property type="component" value="Unassembled WGS sequence"/>
</dbReference>
<dbReference type="SUPFAM" id="SSF103473">
    <property type="entry name" value="MFS general substrate transporter"/>
    <property type="match status" value="1"/>
</dbReference>
<dbReference type="PROSITE" id="PS50850">
    <property type="entry name" value="MFS"/>
    <property type="match status" value="1"/>
</dbReference>
<feature type="transmembrane region" description="Helical" evidence="5">
    <location>
        <begin position="373"/>
        <end position="394"/>
    </location>
</feature>
<evidence type="ECO:0000256" key="2">
    <source>
        <dbReference type="ARBA" id="ARBA00022692"/>
    </source>
</evidence>
<dbReference type="GO" id="GO:0016020">
    <property type="term" value="C:membrane"/>
    <property type="evidence" value="ECO:0007669"/>
    <property type="project" value="UniProtKB-SubCell"/>
</dbReference>
<dbReference type="AlphaFoldDB" id="A0AAV2RA76"/>
<evidence type="ECO:0000256" key="1">
    <source>
        <dbReference type="ARBA" id="ARBA00004141"/>
    </source>
</evidence>
<evidence type="ECO:0000313" key="8">
    <source>
        <dbReference type="Proteomes" id="UP001497623"/>
    </source>
</evidence>
<evidence type="ECO:0000256" key="4">
    <source>
        <dbReference type="ARBA" id="ARBA00023136"/>
    </source>
</evidence>
<organism evidence="7 8">
    <name type="scientific">Meganyctiphanes norvegica</name>
    <name type="common">Northern krill</name>
    <name type="synonym">Thysanopoda norvegica</name>
    <dbReference type="NCBI Taxonomy" id="48144"/>
    <lineage>
        <taxon>Eukaryota</taxon>
        <taxon>Metazoa</taxon>
        <taxon>Ecdysozoa</taxon>
        <taxon>Arthropoda</taxon>
        <taxon>Crustacea</taxon>
        <taxon>Multicrustacea</taxon>
        <taxon>Malacostraca</taxon>
        <taxon>Eumalacostraca</taxon>
        <taxon>Eucarida</taxon>
        <taxon>Euphausiacea</taxon>
        <taxon>Euphausiidae</taxon>
        <taxon>Meganyctiphanes</taxon>
    </lineage>
</organism>
<feature type="transmembrane region" description="Helical" evidence="5">
    <location>
        <begin position="253"/>
        <end position="274"/>
    </location>
</feature>
<gene>
    <name evidence="7" type="ORF">MNOR_LOCUS21085</name>
</gene>
<dbReference type="GO" id="GO:0022857">
    <property type="term" value="F:transmembrane transporter activity"/>
    <property type="evidence" value="ECO:0007669"/>
    <property type="project" value="InterPro"/>
</dbReference>
<comment type="caution">
    <text evidence="7">The sequence shown here is derived from an EMBL/GenBank/DDBJ whole genome shotgun (WGS) entry which is preliminary data.</text>
</comment>
<evidence type="ECO:0000256" key="5">
    <source>
        <dbReference type="SAM" id="Phobius"/>
    </source>
</evidence>
<dbReference type="Pfam" id="PF07690">
    <property type="entry name" value="MFS_1"/>
    <property type="match status" value="1"/>
</dbReference>
<keyword evidence="2 5" id="KW-0812">Transmembrane</keyword>
<feature type="transmembrane region" description="Helical" evidence="5">
    <location>
        <begin position="39"/>
        <end position="59"/>
    </location>
</feature>
<feature type="transmembrane region" description="Helical" evidence="5">
    <location>
        <begin position="339"/>
        <end position="361"/>
    </location>
</feature>
<comment type="subcellular location">
    <subcellularLocation>
        <location evidence="1">Membrane</location>
        <topology evidence="1">Multi-pass membrane protein</topology>
    </subcellularLocation>
</comment>
<evidence type="ECO:0000256" key="3">
    <source>
        <dbReference type="ARBA" id="ARBA00022989"/>
    </source>
</evidence>
<sequence>MLNSNTGSIETHQCEAWDFDNSTWTSTLNSEFNLACGSAYLASSFTSLYFMGWGFGAAFNSLLCDMYGRKTMFCLGVCLVLLCVLVPWLPSIGMILVFRFIIGFGGAFMMDSSRILSMEIVEPRLRPALMSIGMPWVLGTMAVAGLGWYFRDWRTLQMAVSLPYLLMIPIFWSPNELNLWLFIASSHIKKLVLLRKAAKWQNVTLPSDAELEVIMDECSSQSKIRDDYLPRSRLGQMKMFFQRFSLLFRTPRLRTLTLVAYLGFTADSLVYVAMAIDGVKYSDDPFVYMVLSGLMELPSSTINVPILFKFGRKIPGMFFFFSTGVCCLVLPFIPSDIQWLTMTLALLAKGLIGMAWAALYLQCTELFPTEVRILGLGSCGIMTSIGSSLSEYISDLLTPVVPWAPSVIFGTTSILGSLALTLLPESKGVPMPETIHELENRDYSKILREEKPQITATEMKQSNTSLPSLNHA</sequence>
<feature type="transmembrane region" description="Helical" evidence="5">
    <location>
        <begin position="286"/>
        <end position="308"/>
    </location>
</feature>